<keyword evidence="6 7" id="KW-0998">Cell outer membrane</keyword>
<keyword evidence="2 7" id="KW-0813">Transport</keyword>
<keyword evidence="3 7" id="KW-1134">Transmembrane beta strand</keyword>
<dbReference type="GO" id="GO:0009279">
    <property type="term" value="C:cell outer membrane"/>
    <property type="evidence" value="ECO:0007669"/>
    <property type="project" value="UniProtKB-SubCell"/>
</dbReference>
<dbReference type="NCBIfam" id="TIGR04056">
    <property type="entry name" value="OMP_RagA_SusC"/>
    <property type="match status" value="1"/>
</dbReference>
<feature type="chain" id="PRO_5023121561" evidence="8">
    <location>
        <begin position="49"/>
        <end position="1060"/>
    </location>
</feature>
<keyword evidence="11" id="KW-1185">Reference proteome</keyword>
<evidence type="ECO:0000256" key="7">
    <source>
        <dbReference type="PROSITE-ProRule" id="PRU01360"/>
    </source>
</evidence>
<dbReference type="NCBIfam" id="TIGR04057">
    <property type="entry name" value="SusC_RagA_signa"/>
    <property type="match status" value="1"/>
</dbReference>
<proteinExistence type="inferred from homology"/>
<dbReference type="KEGG" id="agi:FSB73_19030"/>
<comment type="similarity">
    <text evidence="7">Belongs to the TonB-dependent receptor family.</text>
</comment>
<dbReference type="Pfam" id="PF07715">
    <property type="entry name" value="Plug"/>
    <property type="match status" value="1"/>
</dbReference>
<evidence type="ECO:0000256" key="5">
    <source>
        <dbReference type="ARBA" id="ARBA00023136"/>
    </source>
</evidence>
<evidence type="ECO:0000313" key="11">
    <source>
        <dbReference type="Proteomes" id="UP000321291"/>
    </source>
</evidence>
<evidence type="ECO:0000256" key="2">
    <source>
        <dbReference type="ARBA" id="ARBA00022448"/>
    </source>
</evidence>
<organism evidence="10 11">
    <name type="scientific">Arachidicoccus ginsenosidivorans</name>
    <dbReference type="NCBI Taxonomy" id="496057"/>
    <lineage>
        <taxon>Bacteria</taxon>
        <taxon>Pseudomonadati</taxon>
        <taxon>Bacteroidota</taxon>
        <taxon>Chitinophagia</taxon>
        <taxon>Chitinophagales</taxon>
        <taxon>Chitinophagaceae</taxon>
        <taxon>Arachidicoccus</taxon>
    </lineage>
</organism>
<dbReference type="Gene3D" id="2.60.40.1120">
    <property type="entry name" value="Carboxypeptidase-like, regulatory domain"/>
    <property type="match status" value="1"/>
</dbReference>
<gene>
    <name evidence="10" type="ORF">FSB73_19030</name>
</gene>
<dbReference type="Pfam" id="PF13715">
    <property type="entry name" value="CarbopepD_reg_2"/>
    <property type="match status" value="1"/>
</dbReference>
<dbReference type="InterPro" id="IPR023996">
    <property type="entry name" value="TonB-dep_OMP_SusC/RagA"/>
</dbReference>
<evidence type="ECO:0000256" key="1">
    <source>
        <dbReference type="ARBA" id="ARBA00004571"/>
    </source>
</evidence>
<keyword evidence="5 7" id="KW-0472">Membrane</keyword>
<evidence type="ECO:0000256" key="3">
    <source>
        <dbReference type="ARBA" id="ARBA00022452"/>
    </source>
</evidence>
<keyword evidence="8" id="KW-0732">Signal</keyword>
<evidence type="ECO:0000259" key="9">
    <source>
        <dbReference type="Pfam" id="PF07715"/>
    </source>
</evidence>
<feature type="domain" description="TonB-dependent receptor plug" evidence="9">
    <location>
        <begin position="153"/>
        <end position="260"/>
    </location>
</feature>
<dbReference type="EMBL" id="CP042434">
    <property type="protein sequence ID" value="QEC73438.1"/>
    <property type="molecule type" value="Genomic_DNA"/>
</dbReference>
<dbReference type="InterPro" id="IPR012910">
    <property type="entry name" value="Plug_dom"/>
</dbReference>
<dbReference type="Gene3D" id="2.170.130.10">
    <property type="entry name" value="TonB-dependent receptor, plug domain"/>
    <property type="match status" value="1"/>
</dbReference>
<feature type="signal peptide" evidence="8">
    <location>
        <begin position="1"/>
        <end position="48"/>
    </location>
</feature>
<dbReference type="InterPro" id="IPR023997">
    <property type="entry name" value="TonB-dep_OMP_SusC/RagA_CS"/>
</dbReference>
<sequence length="1060" mass="116395">MTKILKKMNKRSATIQPQRLFKRQGKRLYLPLSLMVLCLGASPCLTLAAPGHEGYVSTRQQKVIKGQVLDQTGKPIVGASIIIKGTHKGTISDAEGRFQLELPDANTTIQVAYTGYTTQEITLDGKTDISVTLKESVTTLEDVVMVGYGTQKKSDLTGAIVSISSDELEKRPVANALEAMQGKAAGVDITSNERPGQTGSVMIRGVRSLNASNSPLYVVDGIPLATGGIDALNPNDIESIDILKDASATAIYGSRGANGVILVKTKQGKAGKLAVNYNGSVTFDQLEDRSKMMNSAQYIEFRRAAFRRAGQYPDEPTLAADKVIFGQTDAYAWANIEKGWAGGTWDGSKVPTTDWAGMVTRTGITQNHSLSASGGTDKIKTYASIGYLSQNGTQKGQDYTRYNGKFSIDLTPVKWFRFGGSISTTYSIQNYGFASSSATGPGSLYAAARGMLPYAVPFDSTGARINLPGGDINIVNPIGEDKYNINERKLVRTIGLVYAELNIMPGLKLRSNFGPEFYNWQDGRFMDSLSINRGGGEPGSTNFAGLDQSNKLSWTLDNLLYYDKEINKHAFHLTLLQSTSYNRTETSSMSAEDLPWNSQKWYQLNSVAALKSFGTGLSKTTLESYMARLNYSYNNKYLLTLSSRWDAASQLADGHKWSYFPSLAAAWRIDQEDFMRGISWINSLKLRAGIGTTGNAAISAYQTLGGIQTLYYTWGSSVDAGYVSSDASLKDPQPMANIDLGWERTTQFNLGLDFDLFHNRVSGSIDLYKSQTNDLLMMMSIPSLTGYTSAWANIGKTANKGIDITLNTVNVQTRDFSWNSTLTFAGNKSRIVELSNGKEDDINNSWFIGQRLGVYYDYKKIGIWQNTTADQAEMAKFNANGGDFKAGDIKLADLNGDYKIDPNNDKTIVGHSSPNWMGGFQNTFDYKNWELSVFIISRLGYTIETGDEALQGRYAQRLLDYWTPENPTNAYPSPDYSSAAGDPYKTALNYQNGSFIKIRNISLGYRLPKKVLDNLHITNLKFYAQMSNPALIYSGVSWIDPDLGSSSFNRGVVIGANLTF</sequence>
<protein>
    <submittedName>
        <fullName evidence="10">TonB-dependent receptor</fullName>
    </submittedName>
</protein>
<dbReference type="InterPro" id="IPR039426">
    <property type="entry name" value="TonB-dep_rcpt-like"/>
</dbReference>
<evidence type="ECO:0000256" key="8">
    <source>
        <dbReference type="SAM" id="SignalP"/>
    </source>
</evidence>
<evidence type="ECO:0000256" key="4">
    <source>
        <dbReference type="ARBA" id="ARBA00022692"/>
    </source>
</evidence>
<dbReference type="InterPro" id="IPR036942">
    <property type="entry name" value="Beta-barrel_TonB_sf"/>
</dbReference>
<dbReference type="Gene3D" id="2.40.170.20">
    <property type="entry name" value="TonB-dependent receptor, beta-barrel domain"/>
    <property type="match status" value="1"/>
</dbReference>
<keyword evidence="4 7" id="KW-0812">Transmembrane</keyword>
<dbReference type="InterPro" id="IPR037066">
    <property type="entry name" value="Plug_dom_sf"/>
</dbReference>
<dbReference type="Proteomes" id="UP000321291">
    <property type="component" value="Chromosome"/>
</dbReference>
<dbReference type="SUPFAM" id="SSF49464">
    <property type="entry name" value="Carboxypeptidase regulatory domain-like"/>
    <property type="match status" value="1"/>
</dbReference>
<accession>A0A5B8VTF9</accession>
<dbReference type="SUPFAM" id="SSF56935">
    <property type="entry name" value="Porins"/>
    <property type="match status" value="1"/>
</dbReference>
<comment type="subcellular location">
    <subcellularLocation>
        <location evidence="1 7">Cell outer membrane</location>
        <topology evidence="1 7">Multi-pass membrane protein</topology>
    </subcellularLocation>
</comment>
<evidence type="ECO:0000313" key="10">
    <source>
        <dbReference type="EMBL" id="QEC73438.1"/>
    </source>
</evidence>
<reference evidence="10 11" key="1">
    <citation type="journal article" date="2017" name="Int. J. Syst. Evol. Microbiol.">
        <title>Arachidicoccus ginsenosidivorans sp. nov., with ginsenoside-converting activity isolated from ginseng cultivating soil.</title>
        <authorList>
            <person name="Siddiqi M.Z."/>
            <person name="Aslam Z."/>
            <person name="Im W.T."/>
        </authorList>
    </citation>
    <scope>NUCLEOTIDE SEQUENCE [LARGE SCALE GENOMIC DNA]</scope>
    <source>
        <strain evidence="10 11">Gsoil 809</strain>
    </source>
</reference>
<dbReference type="PROSITE" id="PS52016">
    <property type="entry name" value="TONB_DEPENDENT_REC_3"/>
    <property type="match status" value="1"/>
</dbReference>
<name>A0A5B8VTF9_9BACT</name>
<keyword evidence="10" id="KW-0675">Receptor</keyword>
<dbReference type="InterPro" id="IPR008969">
    <property type="entry name" value="CarboxyPept-like_regulatory"/>
</dbReference>
<evidence type="ECO:0000256" key="6">
    <source>
        <dbReference type="ARBA" id="ARBA00023237"/>
    </source>
</evidence>
<dbReference type="AlphaFoldDB" id="A0A5B8VTF9"/>